<accession>A0A418UYP7</accession>
<dbReference type="OrthoDB" id="8138009at2"/>
<evidence type="ECO:0000313" key="1">
    <source>
        <dbReference type="EMBL" id="RJF67465.1"/>
    </source>
</evidence>
<evidence type="ECO:0008006" key="3">
    <source>
        <dbReference type="Google" id="ProtNLM"/>
    </source>
</evidence>
<sequence>MPFIHELGDAMRRNPVSTALIGMGVLWLFTGGRPGERISRLAQSAGLDRVPDVASNLVDTGRARMHDVQDRLSDSLGDVSARASGMVSAVRETGTAALDRVSGVGREIPERSTELFGVARAQVSELFEEQPLLLGALGLAIGAGIAASLPATTVEADLFGETSDDFKSQAREFVSHANERVSAAARDAVSAATEEARRQGLTPEGVMKAVGEVGDKAKRVASAAEENLRLE</sequence>
<reference evidence="1 2" key="1">
    <citation type="submission" date="2018-09" db="EMBL/GenBank/DDBJ databases">
        <title>Draft genome sequence of Rhodopseudomonas palustris 2.1.18.</title>
        <authorList>
            <person name="Robertson S.L."/>
            <person name="Meyer T.E."/>
            <person name="Kyndt J.A."/>
        </authorList>
    </citation>
    <scope>NUCLEOTIDE SEQUENCE [LARGE SCALE GENOMIC DNA]</scope>
    <source>
        <strain evidence="1 2">2.1.18</strain>
    </source>
</reference>
<dbReference type="EMBL" id="QYYD01000032">
    <property type="protein sequence ID" value="RJF67465.1"/>
    <property type="molecule type" value="Genomic_DNA"/>
</dbReference>
<organism evidence="1 2">
    <name type="scientific">Rhodopseudomonas palustris</name>
    <dbReference type="NCBI Taxonomy" id="1076"/>
    <lineage>
        <taxon>Bacteria</taxon>
        <taxon>Pseudomonadati</taxon>
        <taxon>Pseudomonadota</taxon>
        <taxon>Alphaproteobacteria</taxon>
        <taxon>Hyphomicrobiales</taxon>
        <taxon>Nitrobacteraceae</taxon>
        <taxon>Rhodopseudomonas</taxon>
    </lineage>
</organism>
<proteinExistence type="predicted"/>
<evidence type="ECO:0000313" key="2">
    <source>
        <dbReference type="Proteomes" id="UP000285523"/>
    </source>
</evidence>
<comment type="caution">
    <text evidence="1">The sequence shown here is derived from an EMBL/GenBank/DDBJ whole genome shotgun (WGS) entry which is preliminary data.</text>
</comment>
<dbReference type="Proteomes" id="UP000285523">
    <property type="component" value="Unassembled WGS sequence"/>
</dbReference>
<name>A0A418UYP7_RHOPL</name>
<protein>
    <recommendedName>
        <fullName evidence="3">DUF3618 domain-containing protein</fullName>
    </recommendedName>
</protein>
<dbReference type="AlphaFoldDB" id="A0A418UYP7"/>
<gene>
    <name evidence="1" type="ORF">D4Q52_23125</name>
</gene>